<dbReference type="OrthoDB" id="1844152at2759"/>
<dbReference type="InterPro" id="IPR036396">
    <property type="entry name" value="Cyt_P450_sf"/>
</dbReference>
<evidence type="ECO:0000256" key="4">
    <source>
        <dbReference type="ARBA" id="ARBA00022723"/>
    </source>
</evidence>
<evidence type="ECO:0000256" key="1">
    <source>
        <dbReference type="ARBA" id="ARBA00001971"/>
    </source>
</evidence>
<dbReference type="GO" id="GO:0005506">
    <property type="term" value="F:iron ion binding"/>
    <property type="evidence" value="ECO:0007669"/>
    <property type="project" value="InterPro"/>
</dbReference>
<comment type="similarity">
    <text evidence="2 9">Belongs to the cytochrome P450 family.</text>
</comment>
<dbReference type="SUPFAM" id="SSF48264">
    <property type="entry name" value="Cytochrome P450"/>
    <property type="match status" value="1"/>
</dbReference>
<evidence type="ECO:0000256" key="7">
    <source>
        <dbReference type="ARBA" id="ARBA00023033"/>
    </source>
</evidence>
<dbReference type="PANTHER" id="PTHR46206:SF2">
    <property type="entry name" value="CYTOCHROME P450 MONOOXYGENASE AUSG-RELATED"/>
    <property type="match status" value="1"/>
</dbReference>
<name>A0A8K0PC79_9PEZI</name>
<evidence type="ECO:0000256" key="9">
    <source>
        <dbReference type="RuleBase" id="RU000461"/>
    </source>
</evidence>
<keyword evidence="7 9" id="KW-0503">Monooxygenase</keyword>
<dbReference type="GO" id="GO:0004497">
    <property type="term" value="F:monooxygenase activity"/>
    <property type="evidence" value="ECO:0007669"/>
    <property type="project" value="UniProtKB-KW"/>
</dbReference>
<feature type="binding site" description="axial binding residue" evidence="8">
    <location>
        <position position="464"/>
    </location>
    <ligand>
        <name>heme</name>
        <dbReference type="ChEBI" id="CHEBI:30413"/>
    </ligand>
    <ligandPart>
        <name>Fe</name>
        <dbReference type="ChEBI" id="CHEBI:18248"/>
    </ligandPart>
</feature>
<dbReference type="PANTHER" id="PTHR46206">
    <property type="entry name" value="CYTOCHROME P450"/>
    <property type="match status" value="1"/>
</dbReference>
<evidence type="ECO:0000256" key="8">
    <source>
        <dbReference type="PIRSR" id="PIRSR602403-1"/>
    </source>
</evidence>
<dbReference type="Gene3D" id="1.10.630.10">
    <property type="entry name" value="Cytochrome P450"/>
    <property type="match status" value="1"/>
</dbReference>
<keyword evidence="6 8" id="KW-0408">Iron</keyword>
<dbReference type="Proteomes" id="UP000809789">
    <property type="component" value="Unassembled WGS sequence"/>
</dbReference>
<dbReference type="PROSITE" id="PS00086">
    <property type="entry name" value="CYTOCHROME_P450"/>
    <property type="match status" value="1"/>
</dbReference>
<dbReference type="GO" id="GO:0020037">
    <property type="term" value="F:heme binding"/>
    <property type="evidence" value="ECO:0007669"/>
    <property type="project" value="InterPro"/>
</dbReference>
<evidence type="ECO:0000256" key="5">
    <source>
        <dbReference type="ARBA" id="ARBA00023002"/>
    </source>
</evidence>
<comment type="caution">
    <text evidence="10">The sequence shown here is derived from an EMBL/GenBank/DDBJ whole genome shotgun (WGS) entry which is preliminary data.</text>
</comment>
<dbReference type="GO" id="GO:0016705">
    <property type="term" value="F:oxidoreductase activity, acting on paired donors, with incorporation or reduction of molecular oxygen"/>
    <property type="evidence" value="ECO:0007669"/>
    <property type="project" value="InterPro"/>
</dbReference>
<dbReference type="Pfam" id="PF00067">
    <property type="entry name" value="p450"/>
    <property type="match status" value="1"/>
</dbReference>
<dbReference type="InterPro" id="IPR001128">
    <property type="entry name" value="Cyt_P450"/>
</dbReference>
<dbReference type="InterPro" id="IPR002403">
    <property type="entry name" value="Cyt_P450_E_grp-IV"/>
</dbReference>
<dbReference type="CDD" id="cd11041">
    <property type="entry name" value="CYP503A1-like"/>
    <property type="match status" value="1"/>
</dbReference>
<dbReference type="InterPro" id="IPR017972">
    <property type="entry name" value="Cyt_P450_CS"/>
</dbReference>
<evidence type="ECO:0000256" key="3">
    <source>
        <dbReference type="ARBA" id="ARBA00022617"/>
    </source>
</evidence>
<organism evidence="10 11">
    <name type="scientific">Elsinoe batatas</name>
    <dbReference type="NCBI Taxonomy" id="2601811"/>
    <lineage>
        <taxon>Eukaryota</taxon>
        <taxon>Fungi</taxon>
        <taxon>Dikarya</taxon>
        <taxon>Ascomycota</taxon>
        <taxon>Pezizomycotina</taxon>
        <taxon>Dothideomycetes</taxon>
        <taxon>Dothideomycetidae</taxon>
        <taxon>Myriangiales</taxon>
        <taxon>Elsinoaceae</taxon>
        <taxon>Elsinoe</taxon>
    </lineage>
</organism>
<reference evidence="10" key="1">
    <citation type="submission" date="2021-07" db="EMBL/GenBank/DDBJ databases">
        <title>Elsinoe batatas strain:CRI-CJ2 Genome sequencing and assembly.</title>
        <authorList>
            <person name="Huang L."/>
        </authorList>
    </citation>
    <scope>NUCLEOTIDE SEQUENCE</scope>
    <source>
        <strain evidence="10">CRI-CJ2</strain>
    </source>
</reference>
<evidence type="ECO:0000256" key="2">
    <source>
        <dbReference type="ARBA" id="ARBA00010617"/>
    </source>
</evidence>
<protein>
    <submittedName>
        <fullName evidence="10">Uncharacterized protein</fullName>
    </submittedName>
</protein>
<dbReference type="PRINTS" id="PR00465">
    <property type="entry name" value="EP450IV"/>
</dbReference>
<keyword evidence="11" id="KW-1185">Reference proteome</keyword>
<dbReference type="EMBL" id="JAESVG020000010">
    <property type="protein sequence ID" value="KAG8623267.1"/>
    <property type="molecule type" value="Genomic_DNA"/>
</dbReference>
<dbReference type="AlphaFoldDB" id="A0A8K0PC79"/>
<proteinExistence type="inferred from homology"/>
<evidence type="ECO:0000256" key="6">
    <source>
        <dbReference type="ARBA" id="ARBA00023004"/>
    </source>
</evidence>
<sequence>MESAVPFPQRFDEALQPVLRISDQVPLPKYLQITAIIVLVSTAYSLITRERPWAGIPVVQPTELKWIPSIGWMKSGKDMLFQGLSQTKGAFQVVTGTGPKIVLPNRYADELRNHPDLNFPKAFAKDLFINYPGFEPHKTGLTDSTFIQEVVRVKLTQSLNLVTNDLVEECTDSFHDLLGEDPEWHPVQIKQDILDLVARLSSRVFLGKDLAHNKRWLEIAKEYTVDSFAGAFELRIIPGFIRPIAHWFLPRCRRLRAAVRDAETLIMPEVHRRIERVQKAQAAGIKPPKTSDTIGWMYEVSRGRKVNYAHGQLSLSLAAIHTTSETTTQAIYDLCAYPEIQEQLREEVVQVLSAEGWAKTSLYKLKLMDSFLKESQRVNNMSWASMNRYVEKDITLSDGTKLPKGARIMVTAESFRDPDIYHQPDTFEADRFLKLRNQAGEENNWQFVTTSPKHMLFGHGQHACPGRFFASNEIKIALCFFLLKYDMKLQDGQSRPIGMQFEGNAMSADEKILLRRRQEEIKIDITEPVPEE</sequence>
<keyword evidence="3 8" id="KW-0349">Heme</keyword>
<gene>
    <name evidence="10" type="ORF">KVT40_008243</name>
</gene>
<keyword evidence="4 8" id="KW-0479">Metal-binding</keyword>
<comment type="cofactor">
    <cofactor evidence="1 8">
        <name>heme</name>
        <dbReference type="ChEBI" id="CHEBI:30413"/>
    </cofactor>
</comment>
<accession>A0A8K0PC79</accession>
<evidence type="ECO:0000313" key="11">
    <source>
        <dbReference type="Proteomes" id="UP000809789"/>
    </source>
</evidence>
<evidence type="ECO:0000313" key="10">
    <source>
        <dbReference type="EMBL" id="KAG8623267.1"/>
    </source>
</evidence>
<keyword evidence="5 9" id="KW-0560">Oxidoreductase</keyword>